<evidence type="ECO:0000313" key="1">
    <source>
        <dbReference type="EMBL" id="MPC78660.1"/>
    </source>
</evidence>
<sequence>MAGAGIGCGCCSLQSAERLYHVRTPVASQPP</sequence>
<name>A0A5B7I229_PORTR</name>
<gene>
    <name evidence="1" type="ORF">E2C01_073154</name>
</gene>
<proteinExistence type="predicted"/>
<dbReference type="EMBL" id="VSRR010049035">
    <property type="protein sequence ID" value="MPC78660.1"/>
    <property type="molecule type" value="Genomic_DNA"/>
</dbReference>
<dbReference type="Proteomes" id="UP000324222">
    <property type="component" value="Unassembled WGS sequence"/>
</dbReference>
<comment type="caution">
    <text evidence="1">The sequence shown here is derived from an EMBL/GenBank/DDBJ whole genome shotgun (WGS) entry which is preliminary data.</text>
</comment>
<dbReference type="AlphaFoldDB" id="A0A5B7I229"/>
<keyword evidence="2" id="KW-1185">Reference proteome</keyword>
<protein>
    <submittedName>
        <fullName evidence="1">Uncharacterized protein</fullName>
    </submittedName>
</protein>
<reference evidence="1 2" key="1">
    <citation type="submission" date="2019-05" db="EMBL/GenBank/DDBJ databases">
        <title>Another draft genome of Portunus trituberculatus and its Hox gene families provides insights of decapod evolution.</title>
        <authorList>
            <person name="Jeong J.-H."/>
            <person name="Song I."/>
            <person name="Kim S."/>
            <person name="Choi T."/>
            <person name="Kim D."/>
            <person name="Ryu S."/>
            <person name="Kim W."/>
        </authorList>
    </citation>
    <scope>NUCLEOTIDE SEQUENCE [LARGE SCALE GENOMIC DNA]</scope>
    <source>
        <tissue evidence="1">Muscle</tissue>
    </source>
</reference>
<accession>A0A5B7I229</accession>
<evidence type="ECO:0000313" key="2">
    <source>
        <dbReference type="Proteomes" id="UP000324222"/>
    </source>
</evidence>
<organism evidence="1 2">
    <name type="scientific">Portunus trituberculatus</name>
    <name type="common">Swimming crab</name>
    <name type="synonym">Neptunus trituberculatus</name>
    <dbReference type="NCBI Taxonomy" id="210409"/>
    <lineage>
        <taxon>Eukaryota</taxon>
        <taxon>Metazoa</taxon>
        <taxon>Ecdysozoa</taxon>
        <taxon>Arthropoda</taxon>
        <taxon>Crustacea</taxon>
        <taxon>Multicrustacea</taxon>
        <taxon>Malacostraca</taxon>
        <taxon>Eumalacostraca</taxon>
        <taxon>Eucarida</taxon>
        <taxon>Decapoda</taxon>
        <taxon>Pleocyemata</taxon>
        <taxon>Brachyura</taxon>
        <taxon>Eubrachyura</taxon>
        <taxon>Portunoidea</taxon>
        <taxon>Portunidae</taxon>
        <taxon>Portuninae</taxon>
        <taxon>Portunus</taxon>
    </lineage>
</organism>